<evidence type="ECO:0000313" key="3">
    <source>
        <dbReference type="Proteomes" id="UP000523161"/>
    </source>
</evidence>
<dbReference type="GO" id="GO:0016787">
    <property type="term" value="F:hydrolase activity"/>
    <property type="evidence" value="ECO:0007669"/>
    <property type="project" value="UniProtKB-KW"/>
</dbReference>
<feature type="chain" id="PRO_5031431907" evidence="1">
    <location>
        <begin position="22"/>
        <end position="379"/>
    </location>
</feature>
<evidence type="ECO:0000313" key="2">
    <source>
        <dbReference type="EMBL" id="NRQ41685.1"/>
    </source>
</evidence>
<dbReference type="EMBL" id="JABSOD010000003">
    <property type="protein sequence ID" value="NRQ41685.1"/>
    <property type="molecule type" value="Genomic_DNA"/>
</dbReference>
<feature type="signal peptide" evidence="1">
    <location>
        <begin position="1"/>
        <end position="21"/>
    </location>
</feature>
<accession>A0A7Y5EGR8</accession>
<organism evidence="2 3">
    <name type="scientific">Rheinheimera lutimaris</name>
    <dbReference type="NCBI Taxonomy" id="2740584"/>
    <lineage>
        <taxon>Bacteria</taxon>
        <taxon>Pseudomonadati</taxon>
        <taxon>Pseudomonadota</taxon>
        <taxon>Gammaproteobacteria</taxon>
        <taxon>Chromatiales</taxon>
        <taxon>Chromatiaceae</taxon>
        <taxon>Rheinheimera</taxon>
    </lineage>
</organism>
<dbReference type="InterPro" id="IPR050583">
    <property type="entry name" value="Mycobacterial_A85_antigen"/>
</dbReference>
<comment type="caution">
    <text evidence="2">The sequence shown here is derived from an EMBL/GenBank/DDBJ whole genome shotgun (WGS) entry which is preliminary data.</text>
</comment>
<proteinExistence type="predicted"/>
<dbReference type="Pfam" id="PF00756">
    <property type="entry name" value="Esterase"/>
    <property type="match status" value="1"/>
</dbReference>
<protein>
    <submittedName>
        <fullName evidence="2">Alpha/beta hydrolase</fullName>
    </submittedName>
</protein>
<dbReference type="PANTHER" id="PTHR48098:SF6">
    <property type="entry name" value="FERRI-BACILLIBACTIN ESTERASE BESA"/>
    <property type="match status" value="1"/>
</dbReference>
<dbReference type="RefSeq" id="WP_173499936.1">
    <property type="nucleotide sequence ID" value="NZ_JABSOD010000003.1"/>
</dbReference>
<keyword evidence="2" id="KW-0378">Hydrolase</keyword>
<dbReference type="Gene3D" id="3.40.50.1820">
    <property type="entry name" value="alpha/beta hydrolase"/>
    <property type="match status" value="1"/>
</dbReference>
<keyword evidence="1" id="KW-0732">Signal</keyword>
<gene>
    <name evidence="2" type="ORF">HRH59_03755</name>
</gene>
<evidence type="ECO:0000256" key="1">
    <source>
        <dbReference type="SAM" id="SignalP"/>
    </source>
</evidence>
<dbReference type="Proteomes" id="UP000523161">
    <property type="component" value="Unassembled WGS sequence"/>
</dbReference>
<keyword evidence="3" id="KW-1185">Reference proteome</keyword>
<dbReference type="InterPro" id="IPR029058">
    <property type="entry name" value="AB_hydrolase_fold"/>
</dbReference>
<dbReference type="InterPro" id="IPR000801">
    <property type="entry name" value="Esterase-like"/>
</dbReference>
<dbReference type="SUPFAM" id="SSF53474">
    <property type="entry name" value="alpha/beta-Hydrolases"/>
    <property type="match status" value="2"/>
</dbReference>
<dbReference type="PANTHER" id="PTHR48098">
    <property type="entry name" value="ENTEROCHELIN ESTERASE-RELATED"/>
    <property type="match status" value="1"/>
</dbReference>
<dbReference type="AlphaFoldDB" id="A0A7Y5EGR8"/>
<sequence>MKKIVYGLLLLIFGSAWSALAAQNYPEIQQLVIDSTVLGEKRNLVVYLPAGYQNNKDHFPVLYITDGDIQGPHTAGSLDYLAKFDQTPAMIVVGIVNPPQTRVRDLTVTGADKQNTQQLANADRFLAFVEQEVIPLVKQRYRTLDYQALSGTSHGGQFAINALVKRPGLFDGVIAISPSLYWNKHQLLELTELAMKSNQLQGRLYVSIANEEAAMTEPFQKFVELTQRYQSEKLKVASQIFSQETHNTTVLQGQYYGLKHLFSGWAIPESPQTLADLQTIFENRSKLLNTPMAIPEDRAAGYGQWLQYLNRQDDALALLQWNRKTYAQSLNAHAALIKACLHFNMADAAKAALQQAFESIDGLSAEQKAQLEGLFTQGG</sequence>
<reference evidence="2 3" key="1">
    <citation type="submission" date="2020-06" db="EMBL/GenBank/DDBJ databases">
        <title>Rheinheimera sp. nov., a marine bacterium isolated from coastal.</title>
        <authorList>
            <person name="Yu Q."/>
            <person name="Qi Y."/>
            <person name="Pu J."/>
        </authorList>
    </citation>
    <scope>NUCLEOTIDE SEQUENCE [LARGE SCALE GENOMIC DNA]</scope>
    <source>
        <strain evidence="2 3">YQF-2</strain>
    </source>
</reference>
<name>A0A7Y5EGR8_9GAMM</name>